<evidence type="ECO:0000256" key="7">
    <source>
        <dbReference type="ARBA" id="ARBA00022982"/>
    </source>
</evidence>
<dbReference type="KEGG" id="nth:Nther_2594"/>
<dbReference type="AlphaFoldDB" id="B2A1V3"/>
<organism evidence="12 13">
    <name type="scientific">Natranaerobius thermophilus (strain ATCC BAA-1301 / DSM 18059 / JW/NM-WN-LF)</name>
    <dbReference type="NCBI Taxonomy" id="457570"/>
    <lineage>
        <taxon>Bacteria</taxon>
        <taxon>Bacillati</taxon>
        <taxon>Bacillota</taxon>
        <taxon>Clostridia</taxon>
        <taxon>Natranaerobiales</taxon>
        <taxon>Natranaerobiaceae</taxon>
        <taxon>Natranaerobius</taxon>
    </lineage>
</organism>
<comment type="similarity">
    <text evidence="10">Belongs to the NqrB/RnfD family.</text>
</comment>
<keyword evidence="3 10" id="KW-0285">Flavoprotein</keyword>
<protein>
    <recommendedName>
        <fullName evidence="10">Ion-translocating oxidoreductase complex subunit D</fullName>
        <ecNumber evidence="10">7.-.-.-</ecNumber>
    </recommendedName>
    <alternativeName>
        <fullName evidence="10">Rnf electron transport complex subunit D</fullName>
    </alternativeName>
</protein>
<dbReference type="STRING" id="457570.Nther_2594"/>
<dbReference type="HOGENOM" id="CLU_042020_1_0_9"/>
<reference evidence="12 13" key="1">
    <citation type="submission" date="2008-04" db="EMBL/GenBank/DDBJ databases">
        <title>Complete sequence of chromosome of Natranaerobius thermophilus JW/NM-WN-LF.</title>
        <authorList>
            <consortium name="US DOE Joint Genome Institute"/>
            <person name="Copeland A."/>
            <person name="Lucas S."/>
            <person name="Lapidus A."/>
            <person name="Glavina del Rio T."/>
            <person name="Dalin E."/>
            <person name="Tice H."/>
            <person name="Bruce D."/>
            <person name="Goodwin L."/>
            <person name="Pitluck S."/>
            <person name="Chertkov O."/>
            <person name="Brettin T."/>
            <person name="Detter J.C."/>
            <person name="Han C."/>
            <person name="Kuske C.R."/>
            <person name="Schmutz J."/>
            <person name="Larimer F."/>
            <person name="Land M."/>
            <person name="Hauser L."/>
            <person name="Kyrpides N."/>
            <person name="Lykidis A."/>
            <person name="Mesbah N.M."/>
            <person name="Wiegel J."/>
        </authorList>
    </citation>
    <scope>NUCLEOTIDE SEQUENCE [LARGE SCALE GENOMIC DNA]</scope>
    <source>
        <strain evidence="13">ATCC BAA-1301 / DSM 18059 / JW/NM-WN-LF</strain>
    </source>
</reference>
<feature type="transmembrane region" description="Helical" evidence="10">
    <location>
        <begin position="46"/>
        <end position="64"/>
    </location>
</feature>
<comment type="function">
    <text evidence="10">Part of a membrane-bound complex that couples electron transfer with translocation of ions across the membrane.</text>
</comment>
<dbReference type="PANTHER" id="PTHR30578">
    <property type="entry name" value="ELECTRON TRANSPORT COMPLEX PROTEIN RNFD"/>
    <property type="match status" value="1"/>
</dbReference>
<evidence type="ECO:0000256" key="6">
    <source>
        <dbReference type="ARBA" id="ARBA00022967"/>
    </source>
</evidence>
<dbReference type="OrthoDB" id="9776359at2"/>
<sequence length="330" mass="35626">MAEPRLVVDSSPHLRSKKTVSVAMFDVMIALIPIVLVSIYFYQQHAIFTIAVCMITAVLTELIVRKLTNRQPTLNDGSALLTGLFVALLFSGTVAVWTAILATVLAIGVAKEFVGGLGWNLFNPAIFGRSMIIILSPLFLWLNDLFADIYVDLGPVDVMTQATPLAMLQGGMEMPSYWEMLVAFPGGALSETSPLALLIGGIYLLYRGHINWRIPVSVIGTVVVLSLIAGADPMYQVLSGGIMIGAFFMATDWVTSPINNKGKIIFGIAIGALTILFRLGLGATEGVAFSILIMNAFVPLIDKKTKHPSFSEPEPIKQTTKEHGKTVAES</sequence>
<dbReference type="EC" id="7.-.-.-" evidence="10"/>
<dbReference type="PANTHER" id="PTHR30578:SF0">
    <property type="entry name" value="ION-TRANSLOCATING OXIDOREDUCTASE COMPLEX SUBUNIT D"/>
    <property type="match status" value="1"/>
</dbReference>
<dbReference type="EMBL" id="CP001034">
    <property type="protein sequence ID" value="ACB86150.1"/>
    <property type="molecule type" value="Genomic_DNA"/>
</dbReference>
<dbReference type="InParanoid" id="B2A1V3"/>
<feature type="transmembrane region" description="Helical" evidence="10">
    <location>
        <begin position="182"/>
        <end position="205"/>
    </location>
</feature>
<accession>B2A1V3</accession>
<dbReference type="HAMAP" id="MF_00462">
    <property type="entry name" value="RsxD_RnfD"/>
    <property type="match status" value="1"/>
</dbReference>
<feature type="transmembrane region" description="Helical" evidence="10">
    <location>
        <begin position="20"/>
        <end position="41"/>
    </location>
</feature>
<dbReference type="NCBIfam" id="TIGR01946">
    <property type="entry name" value="rnfD"/>
    <property type="match status" value="1"/>
</dbReference>
<feature type="transmembrane region" description="Helical" evidence="10">
    <location>
        <begin position="237"/>
        <end position="255"/>
    </location>
</feature>
<evidence type="ECO:0000256" key="8">
    <source>
        <dbReference type="ARBA" id="ARBA00022989"/>
    </source>
</evidence>
<evidence type="ECO:0000256" key="2">
    <source>
        <dbReference type="ARBA" id="ARBA00022553"/>
    </source>
</evidence>
<keyword evidence="13" id="KW-1185">Reference proteome</keyword>
<feature type="modified residue" description="FMN phosphoryl threonine" evidence="10">
    <location>
        <position position="163"/>
    </location>
</feature>
<evidence type="ECO:0000313" key="12">
    <source>
        <dbReference type="EMBL" id="ACB86150.1"/>
    </source>
</evidence>
<dbReference type="GO" id="GO:0055085">
    <property type="term" value="P:transmembrane transport"/>
    <property type="evidence" value="ECO:0007669"/>
    <property type="project" value="InterPro"/>
</dbReference>
<dbReference type="InterPro" id="IPR011303">
    <property type="entry name" value="RnfD_bac"/>
</dbReference>
<feature type="transmembrane region" description="Helical" evidence="10">
    <location>
        <begin position="84"/>
        <end position="109"/>
    </location>
</feature>
<keyword evidence="4 10" id="KW-0288">FMN</keyword>
<feature type="transmembrane region" description="Helical" evidence="10">
    <location>
        <begin position="212"/>
        <end position="231"/>
    </location>
</feature>
<keyword evidence="9 10" id="KW-0472">Membrane</keyword>
<proteinExistence type="inferred from homology"/>
<evidence type="ECO:0000256" key="9">
    <source>
        <dbReference type="ARBA" id="ARBA00023136"/>
    </source>
</evidence>
<feature type="compositionally biased region" description="Basic and acidic residues" evidence="11">
    <location>
        <begin position="319"/>
        <end position="330"/>
    </location>
</feature>
<evidence type="ECO:0000256" key="1">
    <source>
        <dbReference type="ARBA" id="ARBA00022448"/>
    </source>
</evidence>
<evidence type="ECO:0000256" key="4">
    <source>
        <dbReference type="ARBA" id="ARBA00022643"/>
    </source>
</evidence>
<keyword evidence="5 10" id="KW-0812">Transmembrane</keyword>
<evidence type="ECO:0000256" key="3">
    <source>
        <dbReference type="ARBA" id="ARBA00022630"/>
    </source>
</evidence>
<evidence type="ECO:0000256" key="11">
    <source>
        <dbReference type="SAM" id="MobiDB-lite"/>
    </source>
</evidence>
<comment type="subunit">
    <text evidence="10">The complex is composed of six subunits: RnfA, RnfB, RnfC, RnfD, RnfE and RnfG.</text>
</comment>
<dbReference type="InterPro" id="IPR004338">
    <property type="entry name" value="NqrB/RnfD"/>
</dbReference>
<keyword evidence="7 10" id="KW-0249">Electron transport</keyword>
<keyword evidence="8 10" id="KW-1133">Transmembrane helix</keyword>
<feature type="region of interest" description="Disordered" evidence="11">
    <location>
        <begin position="307"/>
        <end position="330"/>
    </location>
</feature>
<dbReference type="eggNOG" id="COG4658">
    <property type="taxonomic scope" value="Bacteria"/>
</dbReference>
<dbReference type="Proteomes" id="UP000001683">
    <property type="component" value="Chromosome"/>
</dbReference>
<gene>
    <name evidence="10" type="primary">rnfD</name>
    <name evidence="12" type="ordered locus">Nther_2594</name>
</gene>
<evidence type="ECO:0000256" key="5">
    <source>
        <dbReference type="ARBA" id="ARBA00022692"/>
    </source>
</evidence>
<evidence type="ECO:0000313" key="13">
    <source>
        <dbReference type="Proteomes" id="UP000001683"/>
    </source>
</evidence>
<evidence type="ECO:0000256" key="10">
    <source>
        <dbReference type="HAMAP-Rule" id="MF_00462"/>
    </source>
</evidence>
<comment type="subcellular location">
    <subcellularLocation>
        <location evidence="10">Cell membrane</location>
        <topology evidence="10">Multi-pass membrane protein</topology>
    </subcellularLocation>
</comment>
<feature type="transmembrane region" description="Helical" evidence="10">
    <location>
        <begin position="286"/>
        <end position="302"/>
    </location>
</feature>
<reference evidence="12 13" key="2">
    <citation type="journal article" date="2011" name="J. Bacteriol.">
        <title>Complete genome sequence of the anaerobic, halophilic alkalithermophile Natranaerobius thermophilus JW/NM-WN-LF.</title>
        <authorList>
            <person name="Zhao B."/>
            <person name="Mesbah N.M."/>
            <person name="Dalin E."/>
            <person name="Goodwin L."/>
            <person name="Nolan M."/>
            <person name="Pitluck S."/>
            <person name="Chertkov O."/>
            <person name="Brettin T.S."/>
            <person name="Han J."/>
            <person name="Larimer F.W."/>
            <person name="Land M.L."/>
            <person name="Hauser L."/>
            <person name="Kyrpides N."/>
            <person name="Wiegel J."/>
        </authorList>
    </citation>
    <scope>NUCLEOTIDE SEQUENCE [LARGE SCALE GENOMIC DNA]</scope>
    <source>
        <strain evidence="13">ATCC BAA-1301 / DSM 18059 / JW/NM-WN-LF</strain>
    </source>
</reference>
<dbReference type="GO" id="GO:0005886">
    <property type="term" value="C:plasma membrane"/>
    <property type="evidence" value="ECO:0007669"/>
    <property type="project" value="UniProtKB-SubCell"/>
</dbReference>
<name>B2A1V3_NATTJ</name>
<keyword evidence="10" id="KW-1003">Cell membrane</keyword>
<feature type="transmembrane region" description="Helical" evidence="10">
    <location>
        <begin position="121"/>
        <end position="142"/>
    </location>
</feature>
<keyword evidence="1 10" id="KW-0813">Transport</keyword>
<keyword evidence="6 10" id="KW-1278">Translocase</keyword>
<keyword evidence="2 10" id="KW-0597">Phosphoprotein</keyword>
<dbReference type="Pfam" id="PF03116">
    <property type="entry name" value="NQR2_RnfD_RnfE"/>
    <property type="match status" value="1"/>
</dbReference>
<dbReference type="GO" id="GO:0022900">
    <property type="term" value="P:electron transport chain"/>
    <property type="evidence" value="ECO:0007669"/>
    <property type="project" value="UniProtKB-UniRule"/>
</dbReference>
<comment type="cofactor">
    <cofactor evidence="10">
        <name>FMN</name>
        <dbReference type="ChEBI" id="CHEBI:58210"/>
    </cofactor>
</comment>